<proteinExistence type="predicted"/>
<dbReference type="Pfam" id="PF05699">
    <property type="entry name" value="Dimer_Tnp_hAT"/>
    <property type="match status" value="1"/>
</dbReference>
<dbReference type="InterPro" id="IPR012337">
    <property type="entry name" value="RNaseH-like_sf"/>
</dbReference>
<dbReference type="Proteomes" id="UP001552299">
    <property type="component" value="Unassembled WGS sequence"/>
</dbReference>
<comment type="caution">
    <text evidence="2">The sequence shown here is derived from an EMBL/GenBank/DDBJ whole genome shotgun (WGS) entry which is preliminary data.</text>
</comment>
<dbReference type="InterPro" id="IPR008906">
    <property type="entry name" value="HATC_C_dom"/>
</dbReference>
<name>A0ABD0VAG1_DENTH</name>
<evidence type="ECO:0000313" key="2">
    <source>
        <dbReference type="EMBL" id="KAL0921903.1"/>
    </source>
</evidence>
<reference evidence="2 3" key="1">
    <citation type="journal article" date="2024" name="Plant Biotechnol. J.">
        <title>Dendrobium thyrsiflorum genome and its molecular insights into genes involved in important horticultural traits.</title>
        <authorList>
            <person name="Chen B."/>
            <person name="Wang J.Y."/>
            <person name="Zheng P.J."/>
            <person name="Li K.L."/>
            <person name="Liang Y.M."/>
            <person name="Chen X.F."/>
            <person name="Zhang C."/>
            <person name="Zhao X."/>
            <person name="He X."/>
            <person name="Zhang G.Q."/>
            <person name="Liu Z.J."/>
            <person name="Xu Q."/>
        </authorList>
    </citation>
    <scope>NUCLEOTIDE SEQUENCE [LARGE SCALE GENOMIC DNA]</scope>
    <source>
        <strain evidence="2">GZMU011</strain>
    </source>
</reference>
<evidence type="ECO:0000313" key="3">
    <source>
        <dbReference type="Proteomes" id="UP001552299"/>
    </source>
</evidence>
<dbReference type="AlphaFoldDB" id="A0ABD0VAG1"/>
<gene>
    <name evidence="2" type="ORF">M5K25_005848</name>
</gene>
<protein>
    <recommendedName>
        <fullName evidence="1">HAT C-terminal dimerisation domain-containing protein</fullName>
    </recommendedName>
</protein>
<organism evidence="2 3">
    <name type="scientific">Dendrobium thyrsiflorum</name>
    <name type="common">Pinecone-like raceme dendrobium</name>
    <name type="synonym">Orchid</name>
    <dbReference type="NCBI Taxonomy" id="117978"/>
    <lineage>
        <taxon>Eukaryota</taxon>
        <taxon>Viridiplantae</taxon>
        <taxon>Streptophyta</taxon>
        <taxon>Embryophyta</taxon>
        <taxon>Tracheophyta</taxon>
        <taxon>Spermatophyta</taxon>
        <taxon>Magnoliopsida</taxon>
        <taxon>Liliopsida</taxon>
        <taxon>Asparagales</taxon>
        <taxon>Orchidaceae</taxon>
        <taxon>Epidendroideae</taxon>
        <taxon>Malaxideae</taxon>
        <taxon>Dendrobiinae</taxon>
        <taxon>Dendrobium</taxon>
    </lineage>
</organism>
<feature type="domain" description="HAT C-terminal dimerisation" evidence="1">
    <location>
        <begin position="20"/>
        <end position="82"/>
    </location>
</feature>
<keyword evidence="3" id="KW-1185">Reference proteome</keyword>
<dbReference type="EMBL" id="JANQDX010000006">
    <property type="protein sequence ID" value="KAL0921903.1"/>
    <property type="molecule type" value="Genomic_DNA"/>
</dbReference>
<evidence type="ECO:0000259" key="1">
    <source>
        <dbReference type="Pfam" id="PF05699"/>
    </source>
</evidence>
<dbReference type="SUPFAM" id="SSF53098">
    <property type="entry name" value="Ribonuclease H-like"/>
    <property type="match status" value="1"/>
</dbReference>
<sequence length="113" mass="12900">MNSADFDSHSSVEFDVPGGEDVGELNAQFGDDVPKLKVFAVKVLSLICLASACECNWNTFNQIHTKKKNRLAAERMNKLVYVMFNKKLKDRHLKLQKQENSDNEIDHLFVDDL</sequence>
<accession>A0ABD0VAG1</accession>